<evidence type="ECO:0000313" key="1">
    <source>
        <dbReference type="EMBL" id="KZN94013.1"/>
    </source>
</evidence>
<organism evidence="1">
    <name type="scientific">Penicillium chrysogenum</name>
    <name type="common">Penicillium notatum</name>
    <dbReference type="NCBI Taxonomy" id="5076"/>
    <lineage>
        <taxon>Eukaryota</taxon>
        <taxon>Fungi</taxon>
        <taxon>Dikarya</taxon>
        <taxon>Ascomycota</taxon>
        <taxon>Pezizomycotina</taxon>
        <taxon>Eurotiomycetes</taxon>
        <taxon>Eurotiomycetidae</taxon>
        <taxon>Eurotiales</taxon>
        <taxon>Aspergillaceae</taxon>
        <taxon>Penicillium</taxon>
        <taxon>Penicillium chrysogenum species complex</taxon>
    </lineage>
</organism>
<sequence length="72" mass="7967">MRLWLSEVARCTQRGFFEATAGDCDGLGGTLMFPLLESKRASALSARAPRYRCDPTLYHPDMTIGGIDDEPM</sequence>
<gene>
    <name evidence="1" type="ORF">EN45_042010</name>
</gene>
<protein>
    <submittedName>
        <fullName evidence="1">Uncharacterized protein</fullName>
    </submittedName>
</protein>
<accession>A0A167YEE1</accession>
<dbReference type="EMBL" id="CM002798">
    <property type="protein sequence ID" value="KZN94013.1"/>
    <property type="molecule type" value="Genomic_DNA"/>
</dbReference>
<proteinExistence type="predicted"/>
<dbReference type="AlphaFoldDB" id="A0A167YEE1"/>
<dbReference type="Proteomes" id="UP000076449">
    <property type="component" value="Chromosome I"/>
</dbReference>
<name>A0A167YEE1_PENCH</name>
<reference evidence="1" key="1">
    <citation type="journal article" date="2014" name="Genome Announc.">
        <title>Complete sequencing and chromosome-scale genome assembly of the industrial progenitor strain P2niaD18 from the penicillin producer Penicillium chrysogenum.</title>
        <authorList>
            <person name="Specht T."/>
            <person name="Dahlmann T.A."/>
            <person name="Zadra I."/>
            <person name="Kurnsteiner H."/>
            <person name="Kuck U."/>
        </authorList>
    </citation>
    <scope>NUCLEOTIDE SEQUENCE [LARGE SCALE GENOMIC DNA]</scope>
    <source>
        <strain evidence="1">P2niaD18</strain>
    </source>
</reference>